<dbReference type="Proteomes" id="UP000770785">
    <property type="component" value="Unassembled WGS sequence"/>
</dbReference>
<protein>
    <submittedName>
        <fullName evidence="2">Fic family protein</fullName>
    </submittedName>
</protein>
<dbReference type="Gene3D" id="1.10.3290.10">
    <property type="entry name" value="Fido-like domain"/>
    <property type="match status" value="1"/>
</dbReference>
<comment type="caution">
    <text evidence="2">The sequence shown here is derived from an EMBL/GenBank/DDBJ whole genome shotgun (WGS) entry which is preliminary data.</text>
</comment>
<dbReference type="InterPro" id="IPR040198">
    <property type="entry name" value="Fido_containing"/>
</dbReference>
<dbReference type="InterPro" id="IPR036597">
    <property type="entry name" value="Fido-like_dom_sf"/>
</dbReference>
<dbReference type="InterPro" id="IPR026287">
    <property type="entry name" value="SoFic-like"/>
</dbReference>
<name>A0ABX0XF11_9BACT</name>
<dbReference type="PANTHER" id="PTHR13504:SF35">
    <property type="entry name" value="PROTEIN ADENYLYLTRANSFERASE SOFIC"/>
    <property type="match status" value="1"/>
</dbReference>
<dbReference type="InterPro" id="IPR048770">
    <property type="entry name" value="SoFic-like_C"/>
</dbReference>
<sequence>MLNSYKIPVLPLSDKFLDAEILLAMNAASRKLAELKGIARTLPNERILTTTLILREAQNSSAVENIISTKEEIYRAELKLDGQVSSATKEVLRYADALRFGFERVSEHGIITRNTIIAIQGRLEFNNAGIRRTPGTKLMNSQTGEVVYEPPQHPDHIETLLDNLVNYMNDDLFGGLDPLIRMAILHHNFESIHPFYDGNGRTGRILNILYLVKEKLLDLPILYLSGYIIKSKGEYYRLLQGVRDEGLWKEWIIYMLNGVKETAHDSIELIGEISKLMHTYKIEIRARYPKMYSQDLINNLFRQPYTKLEFLAKELVIHKNTARTYTNQLVDDGFLSRHKVGRTTYFVNDRLFTLLSR</sequence>
<accession>A0ABX0XF11</accession>
<evidence type="ECO:0000313" key="2">
    <source>
        <dbReference type="EMBL" id="NJC27909.1"/>
    </source>
</evidence>
<evidence type="ECO:0000313" key="3">
    <source>
        <dbReference type="Proteomes" id="UP000770785"/>
    </source>
</evidence>
<proteinExistence type="predicted"/>
<dbReference type="InterPro" id="IPR003812">
    <property type="entry name" value="Fido"/>
</dbReference>
<dbReference type="PANTHER" id="PTHR13504">
    <property type="entry name" value="FIDO DOMAIN-CONTAINING PROTEIN DDB_G0283145"/>
    <property type="match status" value="1"/>
</dbReference>
<dbReference type="EMBL" id="JAATJH010000007">
    <property type="protein sequence ID" value="NJC27909.1"/>
    <property type="molecule type" value="Genomic_DNA"/>
</dbReference>
<keyword evidence="3" id="KW-1185">Reference proteome</keyword>
<evidence type="ECO:0000259" key="1">
    <source>
        <dbReference type="PROSITE" id="PS51459"/>
    </source>
</evidence>
<dbReference type="InterPro" id="IPR025758">
    <property type="entry name" value="Fic/DOC_N"/>
</dbReference>
<dbReference type="RefSeq" id="WP_168039454.1">
    <property type="nucleotide sequence ID" value="NZ_JAATJH010000007.1"/>
</dbReference>
<dbReference type="Pfam" id="PF02661">
    <property type="entry name" value="Fic"/>
    <property type="match status" value="1"/>
</dbReference>
<reference evidence="2 3" key="1">
    <citation type="submission" date="2020-03" db="EMBL/GenBank/DDBJ databases">
        <title>Genomic Encyclopedia of Type Strains, Phase IV (KMG-IV): sequencing the most valuable type-strain genomes for metagenomic binning, comparative biology and taxonomic classification.</title>
        <authorList>
            <person name="Goeker M."/>
        </authorList>
    </citation>
    <scope>NUCLEOTIDE SEQUENCE [LARGE SCALE GENOMIC DNA]</scope>
    <source>
        <strain evidence="2 3">DSM 105096</strain>
    </source>
</reference>
<dbReference type="PIRSF" id="PIRSF038925">
    <property type="entry name" value="AMP-prot_trans"/>
    <property type="match status" value="1"/>
</dbReference>
<dbReference type="PROSITE" id="PS51459">
    <property type="entry name" value="FIDO"/>
    <property type="match status" value="1"/>
</dbReference>
<feature type="domain" description="Fido" evidence="1">
    <location>
        <begin position="111"/>
        <end position="257"/>
    </location>
</feature>
<dbReference type="Pfam" id="PF13784">
    <property type="entry name" value="Fic_N"/>
    <property type="match status" value="1"/>
</dbReference>
<organism evidence="2 3">
    <name type="scientific">Neolewinella antarctica</name>
    <dbReference type="NCBI Taxonomy" id="442734"/>
    <lineage>
        <taxon>Bacteria</taxon>
        <taxon>Pseudomonadati</taxon>
        <taxon>Bacteroidota</taxon>
        <taxon>Saprospiria</taxon>
        <taxon>Saprospirales</taxon>
        <taxon>Lewinellaceae</taxon>
        <taxon>Neolewinella</taxon>
    </lineage>
</organism>
<dbReference type="Pfam" id="PF21248">
    <property type="entry name" value="SoFic-like_C"/>
    <property type="match status" value="1"/>
</dbReference>
<gene>
    <name evidence="2" type="ORF">GGR27_003428</name>
</gene>
<dbReference type="SUPFAM" id="SSF140931">
    <property type="entry name" value="Fic-like"/>
    <property type="match status" value="1"/>
</dbReference>